<dbReference type="InterPro" id="IPR046348">
    <property type="entry name" value="SIS_dom_sf"/>
</dbReference>
<dbReference type="InterPro" id="IPR001347">
    <property type="entry name" value="SIS_dom"/>
</dbReference>
<dbReference type="Gene3D" id="3.40.50.10490">
    <property type="entry name" value="Glucose-6-phosphate isomerase like protein, domain 1"/>
    <property type="match status" value="1"/>
</dbReference>
<dbReference type="GO" id="GO:1901135">
    <property type="term" value="P:carbohydrate derivative metabolic process"/>
    <property type="evidence" value="ECO:0007669"/>
    <property type="project" value="InterPro"/>
</dbReference>
<dbReference type="PROSITE" id="PS51464">
    <property type="entry name" value="SIS"/>
    <property type="match status" value="1"/>
</dbReference>
<gene>
    <name evidence="2" type="ORF">EDD32_1393</name>
</gene>
<proteinExistence type="predicted"/>
<dbReference type="EMBL" id="RKRA01000001">
    <property type="protein sequence ID" value="RPF26933.1"/>
    <property type="molecule type" value="Genomic_DNA"/>
</dbReference>
<dbReference type="NCBIfam" id="NF002805">
    <property type="entry name" value="PRK02947.1"/>
    <property type="match status" value="1"/>
</dbReference>
<evidence type="ECO:0000313" key="2">
    <source>
        <dbReference type="EMBL" id="RPF26933.1"/>
    </source>
</evidence>
<evidence type="ECO:0000313" key="3">
    <source>
        <dbReference type="Proteomes" id="UP000280726"/>
    </source>
</evidence>
<feature type="domain" description="SIS" evidence="1">
    <location>
        <begin position="36"/>
        <end position="219"/>
    </location>
</feature>
<dbReference type="SUPFAM" id="SSF53697">
    <property type="entry name" value="SIS domain"/>
    <property type="match status" value="1"/>
</dbReference>
<reference evidence="2 3" key="1">
    <citation type="submission" date="2018-11" db="EMBL/GenBank/DDBJ databases">
        <title>Sequencing the genomes of 1000 actinobacteria strains.</title>
        <authorList>
            <person name="Klenk H.-P."/>
        </authorList>
    </citation>
    <scope>NUCLEOTIDE SEQUENCE [LARGE SCALE GENOMIC DNA]</scope>
    <source>
        <strain evidence="2 3">DSM 14418</strain>
    </source>
</reference>
<accession>A0A3N4Z346</accession>
<dbReference type="OrthoDB" id="9813831at2"/>
<dbReference type="RefSeq" id="WP_123916142.1">
    <property type="nucleotide sequence ID" value="NZ_RKRA01000001.1"/>
</dbReference>
<dbReference type="AlphaFoldDB" id="A0A3N4Z346"/>
<keyword evidence="3" id="KW-1185">Reference proteome</keyword>
<evidence type="ECO:0000259" key="1">
    <source>
        <dbReference type="PROSITE" id="PS51464"/>
    </source>
</evidence>
<dbReference type="Pfam" id="PF13580">
    <property type="entry name" value="SIS_2"/>
    <property type="match status" value="1"/>
</dbReference>
<organism evidence="2 3">
    <name type="scientific">Georgenia muralis</name>
    <dbReference type="NCBI Taxonomy" id="154117"/>
    <lineage>
        <taxon>Bacteria</taxon>
        <taxon>Bacillati</taxon>
        <taxon>Actinomycetota</taxon>
        <taxon>Actinomycetes</taxon>
        <taxon>Micrococcales</taxon>
        <taxon>Bogoriellaceae</taxon>
        <taxon>Georgenia</taxon>
    </lineage>
</organism>
<sequence>MTADPTFAGYLAQVDGLLGRILTEESAAIRRAAELLADQVAADRLVHIYGPGGHSNLAAQEVFFRAGGLMHFAAILDEGTLLSNGALRSMAIERTPGYGRVVIEDRELGEGDLLVLVNAYGINAALIDAALTARERGVALVGVSSRSHAENTAGDHPARHPSRQNLHDLVDVAIDSKVPIGDAVVELDGVAEKVAAVSTFANAFVLNCLTLATVEALTDRGVEPPVWRSGNAPGGDAANARFLGRFRSRVRAL</sequence>
<protein>
    <submittedName>
        <fullName evidence="2">Putative phosphosugar-binding protein</fullName>
    </submittedName>
</protein>
<dbReference type="Proteomes" id="UP000280726">
    <property type="component" value="Unassembled WGS sequence"/>
</dbReference>
<comment type="caution">
    <text evidence="2">The sequence shown here is derived from an EMBL/GenBank/DDBJ whole genome shotgun (WGS) entry which is preliminary data.</text>
</comment>
<name>A0A3N4Z346_9MICO</name>
<dbReference type="GO" id="GO:0097367">
    <property type="term" value="F:carbohydrate derivative binding"/>
    <property type="evidence" value="ECO:0007669"/>
    <property type="project" value="InterPro"/>
</dbReference>